<dbReference type="SUPFAM" id="SSF49899">
    <property type="entry name" value="Concanavalin A-like lectins/glucanases"/>
    <property type="match status" value="1"/>
</dbReference>
<evidence type="ECO:0000256" key="16">
    <source>
        <dbReference type="PROSITE-ProRule" id="PRU10141"/>
    </source>
</evidence>
<protein>
    <recommendedName>
        <fullName evidence="19">Protein kinase domain-containing protein</fullName>
    </recommendedName>
</protein>
<keyword evidence="17" id="KW-0723">Serine/threonine-protein kinase</keyword>
<dbReference type="SMART" id="SM00220">
    <property type="entry name" value="S_TKc"/>
    <property type="match status" value="1"/>
</dbReference>
<dbReference type="InterPro" id="IPR001220">
    <property type="entry name" value="Legume_lectin_dom"/>
</dbReference>
<dbReference type="FunFam" id="1.10.510.10:FF:000240">
    <property type="entry name" value="Lectin-domain containing receptor kinase A4.3"/>
    <property type="match status" value="1"/>
</dbReference>
<keyword evidence="12 18" id="KW-1133">Transmembrane helix</keyword>
<evidence type="ECO:0000313" key="21">
    <source>
        <dbReference type="Proteomes" id="UP000886520"/>
    </source>
</evidence>
<dbReference type="Gene3D" id="3.30.200.20">
    <property type="entry name" value="Phosphorylase Kinase, domain 1"/>
    <property type="match status" value="1"/>
</dbReference>
<comment type="similarity">
    <text evidence="17">Belongs to the protein kinase superfamily.</text>
</comment>
<evidence type="ECO:0000256" key="11">
    <source>
        <dbReference type="ARBA" id="ARBA00022840"/>
    </source>
</evidence>
<feature type="domain" description="Protein kinase" evidence="19">
    <location>
        <begin position="169"/>
        <end position="440"/>
    </location>
</feature>
<dbReference type="InterPro" id="IPR013320">
    <property type="entry name" value="ConA-like_dom_sf"/>
</dbReference>
<organism evidence="20 21">
    <name type="scientific">Adiantum capillus-veneris</name>
    <name type="common">Maidenhair fern</name>
    <dbReference type="NCBI Taxonomy" id="13818"/>
    <lineage>
        <taxon>Eukaryota</taxon>
        <taxon>Viridiplantae</taxon>
        <taxon>Streptophyta</taxon>
        <taxon>Embryophyta</taxon>
        <taxon>Tracheophyta</taxon>
        <taxon>Polypodiopsida</taxon>
        <taxon>Polypodiidae</taxon>
        <taxon>Polypodiales</taxon>
        <taxon>Pteridineae</taxon>
        <taxon>Pteridaceae</taxon>
        <taxon>Vittarioideae</taxon>
        <taxon>Adiantum</taxon>
    </lineage>
</organism>
<keyword evidence="21" id="KW-1185">Reference proteome</keyword>
<feature type="binding site" evidence="16">
    <location>
        <position position="197"/>
    </location>
    <ligand>
        <name>ATP</name>
        <dbReference type="ChEBI" id="CHEBI:30616"/>
    </ligand>
</feature>
<sequence>MNYNFTAWVAYDSLTQEIIVWAVNTSGSMAMRLSSPCLTLTYDLATVFLQDMYVGLSASCGQFFEGHKVFSWEFSMEDLQVAEASPLPAPKQTASCSYHHCRSRRKQTIVVVVGVLSAACLLVVACCVLKLKKKMCRSRAAANKILELASDCSVPRYNYNELKRATNGFATKNKIGEGASGDVFKGVLPNGSMVAVKRLKDGLKREAEFSSEIRIISGIRHRNLLQLRGWCYDKGEAMLVYDYMPNGSLDRYRSRKKAGNNSLNSETRLHILKGVAAALQYLHDGLGVCVLHRDVKAGNVLLTDTFDAMLGDFGLARLVLRDEVVTITAAGTPGYVAPEVIYTGKATDKADVYSFGMLALEVACGRRVLDGSLSPQEMRLVDWIWLLNKSNKLMEALDPFLLDHGNTGDESQADADNVIMRETKWRCVLHMGLLCCHPFPENLPNMRQVTQALQDFTLLPLPSSQPLCPSLFPFENSDPCLRQFSLLCGSSSVSA</sequence>
<evidence type="ECO:0000256" key="7">
    <source>
        <dbReference type="ARBA" id="ARBA00022729"/>
    </source>
</evidence>
<comment type="caution">
    <text evidence="20">The sequence shown here is derived from an EMBL/GenBank/DDBJ whole genome shotgun (WGS) entry which is preliminary data.</text>
</comment>
<keyword evidence="9 16" id="KW-0547">Nucleotide-binding</keyword>
<dbReference type="PANTHER" id="PTHR27007">
    <property type="match status" value="1"/>
</dbReference>
<evidence type="ECO:0000256" key="1">
    <source>
        <dbReference type="ARBA" id="ARBA00004251"/>
    </source>
</evidence>
<evidence type="ECO:0000256" key="3">
    <source>
        <dbReference type="ARBA" id="ARBA00010217"/>
    </source>
</evidence>
<dbReference type="AlphaFoldDB" id="A0A9D4ZSX0"/>
<dbReference type="InterPro" id="IPR008271">
    <property type="entry name" value="Ser/Thr_kinase_AS"/>
</dbReference>
<evidence type="ECO:0000256" key="4">
    <source>
        <dbReference type="ARBA" id="ARBA00022475"/>
    </source>
</evidence>
<keyword evidence="5" id="KW-0808">Transferase</keyword>
<evidence type="ECO:0000256" key="12">
    <source>
        <dbReference type="ARBA" id="ARBA00022989"/>
    </source>
</evidence>
<dbReference type="InterPro" id="IPR017441">
    <property type="entry name" value="Protein_kinase_ATP_BS"/>
</dbReference>
<accession>A0A9D4ZSX0</accession>
<dbReference type="GO" id="GO:0030246">
    <property type="term" value="F:carbohydrate binding"/>
    <property type="evidence" value="ECO:0007669"/>
    <property type="project" value="UniProtKB-KW"/>
</dbReference>
<evidence type="ECO:0000256" key="5">
    <source>
        <dbReference type="ARBA" id="ARBA00022679"/>
    </source>
</evidence>
<dbReference type="GO" id="GO:0004674">
    <property type="term" value="F:protein serine/threonine kinase activity"/>
    <property type="evidence" value="ECO:0007669"/>
    <property type="project" value="UniProtKB-KW"/>
</dbReference>
<gene>
    <name evidence="20" type="ORF">GOP47_0001110</name>
</gene>
<evidence type="ECO:0000256" key="13">
    <source>
        <dbReference type="ARBA" id="ARBA00023136"/>
    </source>
</evidence>
<evidence type="ECO:0000256" key="15">
    <source>
        <dbReference type="ARBA" id="ARBA00023180"/>
    </source>
</evidence>
<keyword evidence="7" id="KW-0732">Signal</keyword>
<dbReference type="PROSITE" id="PS00108">
    <property type="entry name" value="PROTEIN_KINASE_ST"/>
    <property type="match status" value="1"/>
</dbReference>
<evidence type="ECO:0000256" key="10">
    <source>
        <dbReference type="ARBA" id="ARBA00022777"/>
    </source>
</evidence>
<dbReference type="OrthoDB" id="4062651at2759"/>
<dbReference type="Gene3D" id="2.60.120.200">
    <property type="match status" value="1"/>
</dbReference>
<comment type="subcellular location">
    <subcellularLocation>
        <location evidence="1">Cell membrane</location>
        <topology evidence="1">Single-pass type I membrane protein</topology>
    </subcellularLocation>
</comment>
<dbReference type="GO" id="GO:0005886">
    <property type="term" value="C:plasma membrane"/>
    <property type="evidence" value="ECO:0007669"/>
    <property type="project" value="UniProtKB-SubCell"/>
</dbReference>
<evidence type="ECO:0000256" key="18">
    <source>
        <dbReference type="SAM" id="Phobius"/>
    </source>
</evidence>
<evidence type="ECO:0000259" key="19">
    <source>
        <dbReference type="PROSITE" id="PS50011"/>
    </source>
</evidence>
<dbReference type="GO" id="GO:0002229">
    <property type="term" value="P:defense response to oomycetes"/>
    <property type="evidence" value="ECO:0007669"/>
    <property type="project" value="UniProtKB-ARBA"/>
</dbReference>
<dbReference type="InterPro" id="IPR050528">
    <property type="entry name" value="L-type_Lectin-RKs"/>
</dbReference>
<keyword evidence="6 18" id="KW-0812">Transmembrane</keyword>
<comment type="similarity">
    <text evidence="3">In the C-terminal section; belongs to the protein kinase superfamily. Ser/Thr protein kinase family.</text>
</comment>
<evidence type="ECO:0000256" key="14">
    <source>
        <dbReference type="ARBA" id="ARBA00023170"/>
    </source>
</evidence>
<keyword evidence="4" id="KW-1003">Cell membrane</keyword>
<feature type="transmembrane region" description="Helical" evidence="18">
    <location>
        <begin position="109"/>
        <end position="129"/>
    </location>
</feature>
<reference evidence="20" key="1">
    <citation type="submission" date="2021-01" db="EMBL/GenBank/DDBJ databases">
        <title>Adiantum capillus-veneris genome.</title>
        <authorList>
            <person name="Fang Y."/>
            <person name="Liao Q."/>
        </authorList>
    </citation>
    <scope>NUCLEOTIDE SEQUENCE</scope>
    <source>
        <strain evidence="20">H3</strain>
        <tissue evidence="20">Leaf</tissue>
    </source>
</reference>
<dbReference type="InterPro" id="IPR011009">
    <property type="entry name" value="Kinase-like_dom_sf"/>
</dbReference>
<evidence type="ECO:0000256" key="8">
    <source>
        <dbReference type="ARBA" id="ARBA00022734"/>
    </source>
</evidence>
<proteinExistence type="inferred from homology"/>
<dbReference type="InterPro" id="IPR000719">
    <property type="entry name" value="Prot_kinase_dom"/>
</dbReference>
<dbReference type="GO" id="GO:0005524">
    <property type="term" value="F:ATP binding"/>
    <property type="evidence" value="ECO:0007669"/>
    <property type="project" value="UniProtKB-UniRule"/>
</dbReference>
<evidence type="ECO:0000256" key="6">
    <source>
        <dbReference type="ARBA" id="ARBA00022692"/>
    </source>
</evidence>
<dbReference type="PROSITE" id="PS00107">
    <property type="entry name" value="PROTEIN_KINASE_ATP"/>
    <property type="match status" value="1"/>
</dbReference>
<dbReference type="Pfam" id="PF00139">
    <property type="entry name" value="Lectin_legB"/>
    <property type="match status" value="1"/>
</dbReference>
<keyword evidence="8" id="KW-0430">Lectin</keyword>
<evidence type="ECO:0000256" key="9">
    <source>
        <dbReference type="ARBA" id="ARBA00022741"/>
    </source>
</evidence>
<keyword evidence="11 16" id="KW-0067">ATP-binding</keyword>
<keyword evidence="15" id="KW-0325">Glycoprotein</keyword>
<name>A0A9D4ZSX0_ADICA</name>
<keyword evidence="10" id="KW-0418">Kinase</keyword>
<evidence type="ECO:0000256" key="2">
    <source>
        <dbReference type="ARBA" id="ARBA00008536"/>
    </source>
</evidence>
<dbReference type="Gene3D" id="1.10.510.10">
    <property type="entry name" value="Transferase(Phosphotransferase) domain 1"/>
    <property type="match status" value="1"/>
</dbReference>
<dbReference type="Pfam" id="PF00069">
    <property type="entry name" value="Pkinase"/>
    <property type="match status" value="1"/>
</dbReference>
<keyword evidence="14" id="KW-0675">Receptor</keyword>
<dbReference type="FunFam" id="3.30.200.20:FF:000178">
    <property type="entry name" value="serine/threonine-protein kinase PBS1-like"/>
    <property type="match status" value="1"/>
</dbReference>
<dbReference type="EMBL" id="JABFUD020000001">
    <property type="protein sequence ID" value="KAI5084941.1"/>
    <property type="molecule type" value="Genomic_DNA"/>
</dbReference>
<comment type="similarity">
    <text evidence="2">In the N-terminal section; belongs to the leguminous lectin family.</text>
</comment>
<dbReference type="PROSITE" id="PS50011">
    <property type="entry name" value="PROTEIN_KINASE_DOM"/>
    <property type="match status" value="1"/>
</dbReference>
<dbReference type="Proteomes" id="UP000886520">
    <property type="component" value="Chromosome 1"/>
</dbReference>
<evidence type="ECO:0000256" key="17">
    <source>
        <dbReference type="RuleBase" id="RU000304"/>
    </source>
</evidence>
<dbReference type="SUPFAM" id="SSF56112">
    <property type="entry name" value="Protein kinase-like (PK-like)"/>
    <property type="match status" value="1"/>
</dbReference>
<keyword evidence="13 18" id="KW-0472">Membrane</keyword>
<evidence type="ECO:0000313" key="20">
    <source>
        <dbReference type="EMBL" id="KAI5084941.1"/>
    </source>
</evidence>